<dbReference type="CDD" id="cd17099">
    <property type="entry name" value="FERM_F1_PTPN14_like"/>
    <property type="match status" value="1"/>
</dbReference>
<feature type="non-terminal residue" evidence="5">
    <location>
        <position position="1"/>
    </location>
</feature>
<evidence type="ECO:0000313" key="6">
    <source>
        <dbReference type="Proteomes" id="UP000678393"/>
    </source>
</evidence>
<keyword evidence="3" id="KW-0904">Protein phosphatase</keyword>
<evidence type="ECO:0000256" key="2">
    <source>
        <dbReference type="ARBA" id="ARBA00022801"/>
    </source>
</evidence>
<keyword evidence="2" id="KW-0378">Hydrolase</keyword>
<evidence type="ECO:0000313" key="5">
    <source>
        <dbReference type="EMBL" id="CAG5132516.1"/>
    </source>
</evidence>
<dbReference type="PANTHER" id="PTHR45706">
    <property type="entry name" value="TYROSINE-PROTEIN PHOSPHATASE"/>
    <property type="match status" value="1"/>
</dbReference>
<dbReference type="InterPro" id="IPR011993">
    <property type="entry name" value="PH-like_dom_sf"/>
</dbReference>
<dbReference type="InterPro" id="IPR000299">
    <property type="entry name" value="FERM_domain"/>
</dbReference>
<dbReference type="PROSITE" id="PS50057">
    <property type="entry name" value="FERM_3"/>
    <property type="match status" value="1"/>
</dbReference>
<dbReference type="CDD" id="cd14473">
    <property type="entry name" value="FERM_B-lobe"/>
    <property type="match status" value="1"/>
</dbReference>
<organism evidence="5 6">
    <name type="scientific">Candidula unifasciata</name>
    <dbReference type="NCBI Taxonomy" id="100452"/>
    <lineage>
        <taxon>Eukaryota</taxon>
        <taxon>Metazoa</taxon>
        <taxon>Spiralia</taxon>
        <taxon>Lophotrochozoa</taxon>
        <taxon>Mollusca</taxon>
        <taxon>Gastropoda</taxon>
        <taxon>Heterobranchia</taxon>
        <taxon>Euthyneura</taxon>
        <taxon>Panpulmonata</taxon>
        <taxon>Eupulmonata</taxon>
        <taxon>Stylommatophora</taxon>
        <taxon>Helicina</taxon>
        <taxon>Helicoidea</taxon>
        <taxon>Geomitridae</taxon>
        <taxon>Candidula</taxon>
    </lineage>
</organism>
<dbReference type="Gene3D" id="1.20.80.10">
    <property type="match status" value="1"/>
</dbReference>
<dbReference type="AlphaFoldDB" id="A0A8S4A0M5"/>
<evidence type="ECO:0000256" key="1">
    <source>
        <dbReference type="ARBA" id="ARBA00013064"/>
    </source>
</evidence>
<dbReference type="InterPro" id="IPR014352">
    <property type="entry name" value="FERM/acyl-CoA-bd_prot_sf"/>
</dbReference>
<reference evidence="5" key="1">
    <citation type="submission" date="2021-04" db="EMBL/GenBank/DDBJ databases">
        <authorList>
            <consortium name="Molecular Ecology Group"/>
        </authorList>
    </citation>
    <scope>NUCLEOTIDE SEQUENCE</scope>
</reference>
<dbReference type="PRINTS" id="PR00935">
    <property type="entry name" value="BAND41"/>
</dbReference>
<feature type="domain" description="FERM" evidence="4">
    <location>
        <begin position="20"/>
        <end position="305"/>
    </location>
</feature>
<dbReference type="FunFam" id="3.10.20.90:FF:000039">
    <property type="entry name" value="Tyrosine-protein phosphatase non-receptor type"/>
    <property type="match status" value="1"/>
</dbReference>
<dbReference type="Gene3D" id="3.10.20.90">
    <property type="entry name" value="Phosphatidylinositol 3-kinase Catalytic Subunit, Chain A, domain 1"/>
    <property type="match status" value="1"/>
</dbReference>
<dbReference type="Pfam" id="PF00373">
    <property type="entry name" value="FERM_M"/>
    <property type="match status" value="1"/>
</dbReference>
<keyword evidence="6" id="KW-1185">Reference proteome</keyword>
<dbReference type="InterPro" id="IPR035963">
    <property type="entry name" value="FERM_2"/>
</dbReference>
<comment type="caution">
    <text evidence="5">The sequence shown here is derived from an EMBL/GenBank/DDBJ whole genome shotgun (WGS) entry which is preliminary data.</text>
</comment>
<dbReference type="SMART" id="SM01196">
    <property type="entry name" value="FERM_C"/>
    <property type="match status" value="1"/>
</dbReference>
<gene>
    <name evidence="5" type="ORF">CUNI_LOCUS18074</name>
</gene>
<dbReference type="Proteomes" id="UP000678393">
    <property type="component" value="Unassembled WGS sequence"/>
</dbReference>
<dbReference type="Gene3D" id="2.30.29.30">
    <property type="entry name" value="Pleckstrin-homology domain (PH domain)/Phosphotyrosine-binding domain (PTB)"/>
    <property type="match status" value="1"/>
</dbReference>
<protein>
    <recommendedName>
        <fullName evidence="1">protein-tyrosine-phosphatase</fullName>
        <ecNumber evidence="1">3.1.3.48</ecNumber>
    </recommendedName>
</protein>
<evidence type="ECO:0000259" key="4">
    <source>
        <dbReference type="PROSITE" id="PS50057"/>
    </source>
</evidence>
<dbReference type="SMART" id="SM00295">
    <property type="entry name" value="B41"/>
    <property type="match status" value="1"/>
</dbReference>
<dbReference type="SUPFAM" id="SSF47031">
    <property type="entry name" value="Second domain of FERM"/>
    <property type="match status" value="1"/>
</dbReference>
<dbReference type="OrthoDB" id="5854685at2759"/>
<dbReference type="SUPFAM" id="SSF54236">
    <property type="entry name" value="Ubiquitin-like"/>
    <property type="match status" value="1"/>
</dbReference>
<dbReference type="InterPro" id="IPR019749">
    <property type="entry name" value="Band_41_domain"/>
</dbReference>
<dbReference type="SUPFAM" id="SSF50729">
    <property type="entry name" value="PH domain-like"/>
    <property type="match status" value="1"/>
</dbReference>
<dbReference type="EMBL" id="CAJHNH020005446">
    <property type="protein sequence ID" value="CAG5132516.1"/>
    <property type="molecule type" value="Genomic_DNA"/>
</dbReference>
<dbReference type="InterPro" id="IPR018980">
    <property type="entry name" value="FERM_PH-like_C"/>
</dbReference>
<name>A0A8S4A0M5_9EUPU</name>
<dbReference type="Pfam" id="PF09380">
    <property type="entry name" value="FERM_C"/>
    <property type="match status" value="1"/>
</dbReference>
<dbReference type="Pfam" id="PF09379">
    <property type="entry name" value="FERM_N"/>
    <property type="match status" value="1"/>
</dbReference>
<dbReference type="InterPro" id="IPR019748">
    <property type="entry name" value="FERM_central"/>
</dbReference>
<evidence type="ECO:0000256" key="3">
    <source>
        <dbReference type="ARBA" id="ARBA00022912"/>
    </source>
</evidence>
<dbReference type="GO" id="GO:0004725">
    <property type="term" value="F:protein tyrosine phosphatase activity"/>
    <property type="evidence" value="ECO:0007669"/>
    <property type="project" value="UniProtKB-EC"/>
</dbReference>
<accession>A0A8S4A0M5</accession>
<dbReference type="InterPro" id="IPR029071">
    <property type="entry name" value="Ubiquitin-like_domsf"/>
</dbReference>
<dbReference type="PANTHER" id="PTHR45706:SF1">
    <property type="entry name" value="PEZ, ISOFORM A"/>
    <property type="match status" value="1"/>
</dbReference>
<dbReference type="FunFam" id="1.20.80.10:FF:000014">
    <property type="entry name" value="Tyrosine-protein phosphatase non-receptor type"/>
    <property type="match status" value="1"/>
</dbReference>
<dbReference type="EC" id="3.1.3.48" evidence="1"/>
<dbReference type="InterPro" id="IPR018979">
    <property type="entry name" value="FERM_N"/>
</dbReference>
<sequence length="328" mass="37405">MPFKWLKKTRKYDISTKNVFIVGVYLLDNAYLECTLTADSTGQECLNSIAQRIELAESHYFGLRYVTKKLNFHWVDLEKPLKKQLDKHAQPGMHPHSLYFGVMFYVIGAHKIPDEVARYHYYLQLKTDVIDGRLPCSTEQAIRLAAYSLQAEFGDYEPDKYSAEDYLLFPKTLMQDKTVASELVAEAIAGHAALKGVPPIKAELQYVKEVQMMDGYGAEYYSAKDESRKDLYLGTSHAGIFARYVDGQSTVYYKWAEIAKVTQNKKTLEIDTPKSSVQFQLEDSDTAKYVSRMAHLQCQFYKSSKGSLSACLSDVSLIEEGEGHLYMY</sequence>
<proteinExistence type="predicted"/>